<evidence type="ECO:0000256" key="3">
    <source>
        <dbReference type="ARBA" id="ARBA00022490"/>
    </source>
</evidence>
<dbReference type="GO" id="GO:0005737">
    <property type="term" value="C:cytoplasm"/>
    <property type="evidence" value="ECO:0000318"/>
    <property type="project" value="GO_Central"/>
</dbReference>
<evidence type="ECO:0000259" key="10">
    <source>
        <dbReference type="Pfam" id="PF23602"/>
    </source>
</evidence>
<dbReference type="SUPFAM" id="SSF52058">
    <property type="entry name" value="L domain-like"/>
    <property type="match status" value="1"/>
</dbReference>
<evidence type="ECO:0000313" key="11">
    <source>
        <dbReference type="EMBL" id="PTQ37653.1"/>
    </source>
</evidence>
<dbReference type="Pfam" id="PF14580">
    <property type="entry name" value="LRR_9"/>
    <property type="match status" value="1"/>
</dbReference>
<dbReference type="PROSITE" id="PS51450">
    <property type="entry name" value="LRR"/>
    <property type="match status" value="2"/>
</dbReference>
<dbReference type="PANTHER" id="PTHR18849">
    <property type="entry name" value="LEUCINE RICH REPEAT PROTEIN"/>
    <property type="match status" value="1"/>
</dbReference>
<evidence type="ECO:0000313" key="12">
    <source>
        <dbReference type="Proteomes" id="UP000244005"/>
    </source>
</evidence>
<gene>
    <name evidence="11" type="ORF">MARPO_0056s0102</name>
</gene>
<evidence type="ECO:0000256" key="2">
    <source>
        <dbReference type="ARBA" id="ARBA00004496"/>
    </source>
</evidence>
<feature type="region of interest" description="Disordered" evidence="9">
    <location>
        <begin position="211"/>
        <end position="247"/>
    </location>
</feature>
<dbReference type="GO" id="GO:0005929">
    <property type="term" value="C:cilium"/>
    <property type="evidence" value="ECO:0007669"/>
    <property type="project" value="UniProtKB-SubCell"/>
</dbReference>
<dbReference type="EMBL" id="KZ772728">
    <property type="protein sequence ID" value="PTQ37653.1"/>
    <property type="molecule type" value="Genomic_DNA"/>
</dbReference>
<reference evidence="12" key="1">
    <citation type="journal article" date="2017" name="Cell">
        <title>Insights into land plant evolution garnered from the Marchantia polymorpha genome.</title>
        <authorList>
            <person name="Bowman J.L."/>
            <person name="Kohchi T."/>
            <person name="Yamato K.T."/>
            <person name="Jenkins J."/>
            <person name="Shu S."/>
            <person name="Ishizaki K."/>
            <person name="Yamaoka S."/>
            <person name="Nishihama R."/>
            <person name="Nakamura Y."/>
            <person name="Berger F."/>
            <person name="Adam C."/>
            <person name="Aki S.S."/>
            <person name="Althoff F."/>
            <person name="Araki T."/>
            <person name="Arteaga-Vazquez M.A."/>
            <person name="Balasubrmanian S."/>
            <person name="Barry K."/>
            <person name="Bauer D."/>
            <person name="Boehm C.R."/>
            <person name="Briginshaw L."/>
            <person name="Caballero-Perez J."/>
            <person name="Catarino B."/>
            <person name="Chen F."/>
            <person name="Chiyoda S."/>
            <person name="Chovatia M."/>
            <person name="Davies K.M."/>
            <person name="Delmans M."/>
            <person name="Demura T."/>
            <person name="Dierschke T."/>
            <person name="Dolan L."/>
            <person name="Dorantes-Acosta A.E."/>
            <person name="Eklund D.M."/>
            <person name="Florent S.N."/>
            <person name="Flores-Sandoval E."/>
            <person name="Fujiyama A."/>
            <person name="Fukuzawa H."/>
            <person name="Galik B."/>
            <person name="Grimanelli D."/>
            <person name="Grimwood J."/>
            <person name="Grossniklaus U."/>
            <person name="Hamada T."/>
            <person name="Haseloff J."/>
            <person name="Hetherington A.J."/>
            <person name="Higo A."/>
            <person name="Hirakawa Y."/>
            <person name="Hundley H.N."/>
            <person name="Ikeda Y."/>
            <person name="Inoue K."/>
            <person name="Inoue S.I."/>
            <person name="Ishida S."/>
            <person name="Jia Q."/>
            <person name="Kakita M."/>
            <person name="Kanazawa T."/>
            <person name="Kawai Y."/>
            <person name="Kawashima T."/>
            <person name="Kennedy M."/>
            <person name="Kinose K."/>
            <person name="Kinoshita T."/>
            <person name="Kohara Y."/>
            <person name="Koide E."/>
            <person name="Komatsu K."/>
            <person name="Kopischke S."/>
            <person name="Kubo M."/>
            <person name="Kyozuka J."/>
            <person name="Lagercrantz U."/>
            <person name="Lin S.S."/>
            <person name="Lindquist E."/>
            <person name="Lipzen A.M."/>
            <person name="Lu C.W."/>
            <person name="De Luna E."/>
            <person name="Martienssen R.A."/>
            <person name="Minamino N."/>
            <person name="Mizutani M."/>
            <person name="Mizutani M."/>
            <person name="Mochizuki N."/>
            <person name="Monte I."/>
            <person name="Mosher R."/>
            <person name="Nagasaki H."/>
            <person name="Nakagami H."/>
            <person name="Naramoto S."/>
            <person name="Nishitani K."/>
            <person name="Ohtani M."/>
            <person name="Okamoto T."/>
            <person name="Okumura M."/>
            <person name="Phillips J."/>
            <person name="Pollak B."/>
            <person name="Reinders A."/>
            <person name="Rovekamp M."/>
            <person name="Sano R."/>
            <person name="Sawa S."/>
            <person name="Schmid M.W."/>
            <person name="Shirakawa M."/>
            <person name="Solano R."/>
            <person name="Spunde A."/>
            <person name="Suetsugu N."/>
            <person name="Sugano S."/>
            <person name="Sugiyama A."/>
            <person name="Sun R."/>
            <person name="Suzuki Y."/>
            <person name="Takenaka M."/>
            <person name="Takezawa D."/>
            <person name="Tomogane H."/>
            <person name="Tsuzuki M."/>
            <person name="Ueda T."/>
            <person name="Umeda M."/>
            <person name="Ward J.M."/>
            <person name="Watanabe Y."/>
            <person name="Yazaki K."/>
            <person name="Yokoyama R."/>
            <person name="Yoshitake Y."/>
            <person name="Yotsui I."/>
            <person name="Zachgo S."/>
            <person name="Schmutz J."/>
        </authorList>
    </citation>
    <scope>NUCLEOTIDE SEQUENCE [LARGE SCALE GENOMIC DNA]</scope>
    <source>
        <strain evidence="12">Tak-1</strain>
    </source>
</reference>
<feature type="domain" description="Dynein axonemal assembly factor 11-like CS" evidence="10">
    <location>
        <begin position="210"/>
        <end position="334"/>
    </location>
</feature>
<evidence type="ECO:0000256" key="9">
    <source>
        <dbReference type="SAM" id="MobiDB-lite"/>
    </source>
</evidence>
<dbReference type="SMART" id="SM00365">
    <property type="entry name" value="LRR_SD22"/>
    <property type="match status" value="2"/>
</dbReference>
<dbReference type="Proteomes" id="UP000244005">
    <property type="component" value="Unassembled WGS sequence"/>
</dbReference>
<dbReference type="FunFam" id="3.80.10.10:FF:000052">
    <property type="entry name" value="Leucine rich repeat containing 6"/>
    <property type="match status" value="1"/>
</dbReference>
<feature type="compositionally biased region" description="Basic and acidic residues" evidence="9">
    <location>
        <begin position="211"/>
        <end position="234"/>
    </location>
</feature>
<feature type="region of interest" description="Disordered" evidence="9">
    <location>
        <begin position="395"/>
        <end position="439"/>
    </location>
</feature>
<keyword evidence="12" id="KW-1185">Reference proteome</keyword>
<proteinExistence type="inferred from homology"/>
<dbReference type="InterPro" id="IPR056496">
    <property type="entry name" value="CS_DNAAF11_C"/>
</dbReference>
<evidence type="ECO:0000256" key="6">
    <source>
        <dbReference type="ARBA" id="ARBA00023069"/>
    </source>
</evidence>
<evidence type="ECO:0000256" key="7">
    <source>
        <dbReference type="ARBA" id="ARBA00023273"/>
    </source>
</evidence>
<dbReference type="AlphaFoldDB" id="A0A2R6WUX4"/>
<evidence type="ECO:0000256" key="5">
    <source>
        <dbReference type="ARBA" id="ARBA00022737"/>
    </source>
</evidence>
<dbReference type="PANTHER" id="PTHR18849:SF0">
    <property type="entry name" value="CILIA- AND FLAGELLA-ASSOCIATED PROTEIN 410-RELATED"/>
    <property type="match status" value="1"/>
</dbReference>
<sequence>MGPITLDMIRRRAEHNDGVLETLEELVLQEEGIDKIETLGRLCPNLKILYMPNNLIPRLENLNRLKALEYLNLAINNITKLDGLEGCEMLNKLDMTLNFVDQEGLITATKLRANIHLKELYLSGNPCTDYPGYRKFVIAAVPSLQLLDAHKIKPSERIAAQQEFHLLCAEVLDSCTAQPVANVSTSEQELPQLNEKGEVVRDYTVANRVKEHNEMQQIREEQENKSKPKTEERKSRRRAGFDPLPCEGRTYQKNEGSLDFKLVESDCGRHVLCDVAVGRYLDTSLIDVDIQPSWIRILVKGKLLQLRLPCEVKSDESIIQRSATTGRLLVTMPKVVSDPRWKDVYSAASALPHIRSKTNKFVDTTRTRRENCVEPSAAVDIHDIVIDATPTAKQGDAVITQREPQRAKMTEHDAKVMETEKSEDQELSFNWEDDIPALE</sequence>
<feature type="compositionally biased region" description="Basic and acidic residues" evidence="9">
    <location>
        <begin position="403"/>
        <end position="424"/>
    </location>
</feature>
<name>A0A2R6WUX4_MARPO</name>
<dbReference type="OMA" id="QHRAVIV"/>
<keyword evidence="5" id="KW-0677">Repeat</keyword>
<dbReference type="OrthoDB" id="10250990at2759"/>
<dbReference type="InterPro" id="IPR032675">
    <property type="entry name" value="LRR_dom_sf"/>
</dbReference>
<dbReference type="Gramene" id="Mp6g15900.1">
    <property type="protein sequence ID" value="Mp6g15900.1.cds"/>
    <property type="gene ID" value="Mp6g15900"/>
</dbReference>
<evidence type="ECO:0000256" key="8">
    <source>
        <dbReference type="ARBA" id="ARBA00049982"/>
    </source>
</evidence>
<keyword evidence="7" id="KW-0966">Cell projection</keyword>
<keyword evidence="6" id="KW-0969">Cilium</keyword>
<feature type="compositionally biased region" description="Acidic residues" evidence="9">
    <location>
        <begin position="425"/>
        <end position="439"/>
    </location>
</feature>
<evidence type="ECO:0000256" key="1">
    <source>
        <dbReference type="ARBA" id="ARBA00004138"/>
    </source>
</evidence>
<organism evidence="11 12">
    <name type="scientific">Marchantia polymorpha</name>
    <name type="common">Common liverwort</name>
    <name type="synonym">Marchantia aquatica</name>
    <dbReference type="NCBI Taxonomy" id="3197"/>
    <lineage>
        <taxon>Eukaryota</taxon>
        <taxon>Viridiplantae</taxon>
        <taxon>Streptophyta</taxon>
        <taxon>Embryophyta</taxon>
        <taxon>Marchantiophyta</taxon>
        <taxon>Marchantiopsida</taxon>
        <taxon>Marchantiidae</taxon>
        <taxon>Marchantiales</taxon>
        <taxon>Marchantiaceae</taxon>
        <taxon>Marchantia</taxon>
    </lineage>
</organism>
<protein>
    <recommendedName>
        <fullName evidence="10">Dynein axonemal assembly factor 11-like CS domain-containing protein</fullName>
    </recommendedName>
</protein>
<dbReference type="Pfam" id="PF23602">
    <property type="entry name" value="CS_DNAAF11_C"/>
    <property type="match status" value="1"/>
</dbReference>
<dbReference type="InterPro" id="IPR001611">
    <property type="entry name" value="Leu-rich_rpt"/>
</dbReference>
<keyword evidence="3" id="KW-0963">Cytoplasm</keyword>
<dbReference type="Gene3D" id="3.80.10.10">
    <property type="entry name" value="Ribonuclease Inhibitor"/>
    <property type="match status" value="1"/>
</dbReference>
<comment type="subcellular location">
    <subcellularLocation>
        <location evidence="1">Cell projection</location>
        <location evidence="1">Cilium</location>
    </subcellularLocation>
    <subcellularLocation>
        <location evidence="2">Cytoplasm</location>
    </subcellularLocation>
</comment>
<comment type="similarity">
    <text evidence="8">Belongs to the tilB family.</text>
</comment>
<evidence type="ECO:0000256" key="4">
    <source>
        <dbReference type="ARBA" id="ARBA00022614"/>
    </source>
</evidence>
<accession>A0A2R6WUX4</accession>
<keyword evidence="4" id="KW-0433">Leucine-rich repeat</keyword>